<feature type="domain" description="HDOD" evidence="2">
    <location>
        <begin position="13"/>
        <end position="205"/>
    </location>
</feature>
<organism evidence="3 4">
    <name type="scientific">Pseudoduganella namucuonensis</name>
    <dbReference type="NCBI Taxonomy" id="1035707"/>
    <lineage>
        <taxon>Bacteria</taxon>
        <taxon>Pseudomonadati</taxon>
        <taxon>Pseudomonadota</taxon>
        <taxon>Betaproteobacteria</taxon>
        <taxon>Burkholderiales</taxon>
        <taxon>Oxalobacteraceae</taxon>
        <taxon>Telluria group</taxon>
        <taxon>Pseudoduganella</taxon>
    </lineage>
</organism>
<dbReference type="Gene3D" id="1.10.3210.10">
    <property type="entry name" value="Hypothetical protein af1432"/>
    <property type="match status" value="1"/>
</dbReference>
<sequence>MKLEALFQNPTALPTAPKVVEELISSFDKASVSTEEIAKKLSADPVLSAKLLRLANSAYYHVSRSIGTVEDAVLMLGFVTVRTLVISSGLVSGFKSVPGLDLKQFWRYSLYTAVSAKWIAKKTKENTDLAFTIGMMHAIGQLVVHAAMPEQAMQLDKVAGPLDSRRLDAEQQSFGYTFADVGAELARRWKFPEAFSETIATFPDPLNNEEATRLAGVVHLAAWRARVEENKLTAEEIAACYPTELAEALGLEPNALIDDMPPPSELSAGLEELVS</sequence>
<dbReference type="PROSITE" id="PS51833">
    <property type="entry name" value="HDOD"/>
    <property type="match status" value="1"/>
</dbReference>
<evidence type="ECO:0000256" key="1">
    <source>
        <dbReference type="SAM" id="MobiDB-lite"/>
    </source>
</evidence>
<dbReference type="EMBL" id="FPBO01000007">
    <property type="protein sequence ID" value="SFU68464.1"/>
    <property type="molecule type" value="Genomic_DNA"/>
</dbReference>
<keyword evidence="4" id="KW-1185">Reference proteome</keyword>
<gene>
    <name evidence="3" type="ORF">SAMN05216552_1007129</name>
</gene>
<dbReference type="InterPro" id="IPR013976">
    <property type="entry name" value="HDOD"/>
</dbReference>
<reference evidence="4" key="1">
    <citation type="submission" date="2016-10" db="EMBL/GenBank/DDBJ databases">
        <authorList>
            <person name="Varghese N."/>
            <person name="Submissions S."/>
        </authorList>
    </citation>
    <scope>NUCLEOTIDE SEQUENCE [LARGE SCALE GENOMIC DNA]</scope>
    <source>
        <strain evidence="4">CGMCC 1.11014</strain>
    </source>
</reference>
<evidence type="ECO:0000313" key="4">
    <source>
        <dbReference type="Proteomes" id="UP000199391"/>
    </source>
</evidence>
<dbReference type="PANTHER" id="PTHR33525">
    <property type="match status" value="1"/>
</dbReference>
<dbReference type="RefSeq" id="WP_093555354.1">
    <property type="nucleotide sequence ID" value="NZ_FPBO01000007.1"/>
</dbReference>
<dbReference type="Pfam" id="PF08668">
    <property type="entry name" value="HDOD"/>
    <property type="match status" value="1"/>
</dbReference>
<dbReference type="AlphaFoldDB" id="A0A1I7I6A9"/>
<evidence type="ECO:0000259" key="2">
    <source>
        <dbReference type="PROSITE" id="PS51833"/>
    </source>
</evidence>
<dbReference type="Proteomes" id="UP000199391">
    <property type="component" value="Unassembled WGS sequence"/>
</dbReference>
<protein>
    <submittedName>
        <fullName evidence="3">HD-like signal output (HDOD) domain, no enzymatic activity</fullName>
    </submittedName>
</protein>
<dbReference type="OrthoDB" id="9770715at2"/>
<dbReference type="SUPFAM" id="SSF109604">
    <property type="entry name" value="HD-domain/PDEase-like"/>
    <property type="match status" value="1"/>
</dbReference>
<evidence type="ECO:0000313" key="3">
    <source>
        <dbReference type="EMBL" id="SFU68464.1"/>
    </source>
</evidence>
<proteinExistence type="predicted"/>
<name>A0A1I7I6A9_9BURK</name>
<accession>A0A1I7I6A9</accession>
<dbReference type="STRING" id="1035707.SAMN05216552_1007129"/>
<dbReference type="PANTHER" id="PTHR33525:SF6">
    <property type="entry name" value="HDOD DOMAIN-CONTAINING PROTEIN"/>
    <property type="match status" value="1"/>
</dbReference>
<feature type="region of interest" description="Disordered" evidence="1">
    <location>
        <begin position="256"/>
        <end position="275"/>
    </location>
</feature>
<dbReference type="InterPro" id="IPR052340">
    <property type="entry name" value="RNase_Y/CdgJ"/>
</dbReference>